<evidence type="ECO:0000313" key="1">
    <source>
        <dbReference type="EMBL" id="PSR54071.1"/>
    </source>
</evidence>
<accession>A0A2T2YEX8</accession>
<name>A0A2T2YEX8_9BACT</name>
<proteinExistence type="predicted"/>
<evidence type="ECO:0000313" key="2">
    <source>
        <dbReference type="Proteomes" id="UP000240357"/>
    </source>
</evidence>
<dbReference type="Proteomes" id="UP000240357">
    <property type="component" value="Unassembled WGS sequence"/>
</dbReference>
<dbReference type="AlphaFoldDB" id="A0A2T2YEX8"/>
<dbReference type="OrthoDB" id="853359at2"/>
<protein>
    <submittedName>
        <fullName evidence="1">Uncharacterized protein</fullName>
    </submittedName>
</protein>
<dbReference type="RefSeq" id="WP_106929370.1">
    <property type="nucleotide sequence ID" value="NZ_PYFT01000001.1"/>
</dbReference>
<organism evidence="1 2">
    <name type="scientific">Adhaeribacter arboris</name>
    <dbReference type="NCBI Taxonomy" id="2072846"/>
    <lineage>
        <taxon>Bacteria</taxon>
        <taxon>Pseudomonadati</taxon>
        <taxon>Bacteroidota</taxon>
        <taxon>Cytophagia</taxon>
        <taxon>Cytophagales</taxon>
        <taxon>Hymenobacteraceae</taxon>
        <taxon>Adhaeribacter</taxon>
    </lineage>
</organism>
<reference evidence="1 2" key="1">
    <citation type="submission" date="2018-03" db="EMBL/GenBank/DDBJ databases">
        <title>Adhaeribacter sp. HMF7605 Genome sequencing and assembly.</title>
        <authorList>
            <person name="Kang H."/>
            <person name="Kang J."/>
            <person name="Cha I."/>
            <person name="Kim H."/>
            <person name="Joh K."/>
        </authorList>
    </citation>
    <scope>NUCLEOTIDE SEQUENCE [LARGE SCALE GENOMIC DNA]</scope>
    <source>
        <strain evidence="1 2">HMF7605</strain>
    </source>
</reference>
<sequence>MELGDFNRATNPQRAALVWQRGTFLADRVSGGCTLCLYHMGPFFAEIWYRVVDNEIQGVRGFKSVTCLEPYWNLVDISDIT</sequence>
<comment type="caution">
    <text evidence="1">The sequence shown here is derived from an EMBL/GenBank/DDBJ whole genome shotgun (WGS) entry which is preliminary data.</text>
</comment>
<keyword evidence="2" id="KW-1185">Reference proteome</keyword>
<dbReference type="EMBL" id="PYFT01000001">
    <property type="protein sequence ID" value="PSR54071.1"/>
    <property type="molecule type" value="Genomic_DNA"/>
</dbReference>
<gene>
    <name evidence="1" type="ORF">AHMF7605_11340</name>
</gene>